<organism evidence="2 3">
    <name type="scientific">Boletus edulis BED1</name>
    <dbReference type="NCBI Taxonomy" id="1328754"/>
    <lineage>
        <taxon>Eukaryota</taxon>
        <taxon>Fungi</taxon>
        <taxon>Dikarya</taxon>
        <taxon>Basidiomycota</taxon>
        <taxon>Agaricomycotina</taxon>
        <taxon>Agaricomycetes</taxon>
        <taxon>Agaricomycetidae</taxon>
        <taxon>Boletales</taxon>
        <taxon>Boletineae</taxon>
        <taxon>Boletaceae</taxon>
        <taxon>Boletoideae</taxon>
        <taxon>Boletus</taxon>
    </lineage>
</organism>
<evidence type="ECO:0000313" key="3">
    <source>
        <dbReference type="Proteomes" id="UP001194468"/>
    </source>
</evidence>
<accession>A0AAD4GHQ6</accession>
<name>A0AAD4GHQ6_BOLED</name>
<protein>
    <submittedName>
        <fullName evidence="2">Uncharacterized protein</fullName>
    </submittedName>
</protein>
<gene>
    <name evidence="2" type="ORF">L210DRAFT_3530170</name>
</gene>
<sequence length="128" mass="14003">MVKPSDPYANYSTPASLGYRDPDAEEAQERMQAGTPGAWTVVVKSTEAEAETKGDGEEGTAEKRGAAEGDEEDVRAFKLRKKTVEVGLGEIYDPAKIEPSEPVQESVQFRKRKGRPNNTATKSEDRSI</sequence>
<evidence type="ECO:0000313" key="2">
    <source>
        <dbReference type="EMBL" id="KAF8444539.1"/>
    </source>
</evidence>
<evidence type="ECO:0000256" key="1">
    <source>
        <dbReference type="SAM" id="MobiDB-lite"/>
    </source>
</evidence>
<feature type="compositionally biased region" description="Basic and acidic residues" evidence="1">
    <location>
        <begin position="46"/>
        <end position="67"/>
    </location>
</feature>
<reference evidence="2" key="2">
    <citation type="journal article" date="2020" name="Nat. Commun.">
        <title>Large-scale genome sequencing of mycorrhizal fungi provides insights into the early evolution of symbiotic traits.</title>
        <authorList>
            <person name="Miyauchi S."/>
            <person name="Kiss E."/>
            <person name="Kuo A."/>
            <person name="Drula E."/>
            <person name="Kohler A."/>
            <person name="Sanchez-Garcia M."/>
            <person name="Morin E."/>
            <person name="Andreopoulos B."/>
            <person name="Barry K.W."/>
            <person name="Bonito G."/>
            <person name="Buee M."/>
            <person name="Carver A."/>
            <person name="Chen C."/>
            <person name="Cichocki N."/>
            <person name="Clum A."/>
            <person name="Culley D."/>
            <person name="Crous P.W."/>
            <person name="Fauchery L."/>
            <person name="Girlanda M."/>
            <person name="Hayes R.D."/>
            <person name="Keri Z."/>
            <person name="LaButti K."/>
            <person name="Lipzen A."/>
            <person name="Lombard V."/>
            <person name="Magnuson J."/>
            <person name="Maillard F."/>
            <person name="Murat C."/>
            <person name="Nolan M."/>
            <person name="Ohm R.A."/>
            <person name="Pangilinan J."/>
            <person name="Pereira M.F."/>
            <person name="Perotto S."/>
            <person name="Peter M."/>
            <person name="Pfister S."/>
            <person name="Riley R."/>
            <person name="Sitrit Y."/>
            <person name="Stielow J.B."/>
            <person name="Szollosi G."/>
            <person name="Zifcakova L."/>
            <person name="Stursova M."/>
            <person name="Spatafora J.W."/>
            <person name="Tedersoo L."/>
            <person name="Vaario L.M."/>
            <person name="Yamada A."/>
            <person name="Yan M."/>
            <person name="Wang P."/>
            <person name="Xu J."/>
            <person name="Bruns T."/>
            <person name="Baldrian P."/>
            <person name="Vilgalys R."/>
            <person name="Dunand C."/>
            <person name="Henrissat B."/>
            <person name="Grigoriev I.V."/>
            <person name="Hibbett D."/>
            <person name="Nagy L.G."/>
            <person name="Martin F.M."/>
        </authorList>
    </citation>
    <scope>NUCLEOTIDE SEQUENCE</scope>
    <source>
        <strain evidence="2">BED1</strain>
    </source>
</reference>
<dbReference type="AlphaFoldDB" id="A0AAD4GHQ6"/>
<feature type="region of interest" description="Disordered" evidence="1">
    <location>
        <begin position="97"/>
        <end position="128"/>
    </location>
</feature>
<proteinExistence type="predicted"/>
<reference evidence="2" key="1">
    <citation type="submission" date="2019-10" db="EMBL/GenBank/DDBJ databases">
        <authorList>
            <consortium name="DOE Joint Genome Institute"/>
            <person name="Kuo A."/>
            <person name="Miyauchi S."/>
            <person name="Kiss E."/>
            <person name="Drula E."/>
            <person name="Kohler A."/>
            <person name="Sanchez-Garcia M."/>
            <person name="Andreopoulos B."/>
            <person name="Barry K.W."/>
            <person name="Bonito G."/>
            <person name="Buee M."/>
            <person name="Carver A."/>
            <person name="Chen C."/>
            <person name="Cichocki N."/>
            <person name="Clum A."/>
            <person name="Culley D."/>
            <person name="Crous P.W."/>
            <person name="Fauchery L."/>
            <person name="Girlanda M."/>
            <person name="Hayes R."/>
            <person name="Keri Z."/>
            <person name="LaButti K."/>
            <person name="Lipzen A."/>
            <person name="Lombard V."/>
            <person name="Magnuson J."/>
            <person name="Maillard F."/>
            <person name="Morin E."/>
            <person name="Murat C."/>
            <person name="Nolan M."/>
            <person name="Ohm R."/>
            <person name="Pangilinan J."/>
            <person name="Pereira M."/>
            <person name="Perotto S."/>
            <person name="Peter M."/>
            <person name="Riley R."/>
            <person name="Sitrit Y."/>
            <person name="Stielow B."/>
            <person name="Szollosi G."/>
            <person name="Zifcakova L."/>
            <person name="Stursova M."/>
            <person name="Spatafora J.W."/>
            <person name="Tedersoo L."/>
            <person name="Vaario L.-M."/>
            <person name="Yamada A."/>
            <person name="Yan M."/>
            <person name="Wang P."/>
            <person name="Xu J."/>
            <person name="Bruns T."/>
            <person name="Baldrian P."/>
            <person name="Vilgalys R."/>
            <person name="Henrissat B."/>
            <person name="Grigoriev I.V."/>
            <person name="Hibbett D."/>
            <person name="Nagy L.G."/>
            <person name="Martin F.M."/>
        </authorList>
    </citation>
    <scope>NUCLEOTIDE SEQUENCE</scope>
    <source>
        <strain evidence="2">BED1</strain>
    </source>
</reference>
<keyword evidence="3" id="KW-1185">Reference proteome</keyword>
<comment type="caution">
    <text evidence="2">The sequence shown here is derived from an EMBL/GenBank/DDBJ whole genome shotgun (WGS) entry which is preliminary data.</text>
</comment>
<dbReference type="Proteomes" id="UP001194468">
    <property type="component" value="Unassembled WGS sequence"/>
</dbReference>
<feature type="region of interest" description="Disordered" evidence="1">
    <location>
        <begin position="1"/>
        <end position="72"/>
    </location>
</feature>
<dbReference type="EMBL" id="WHUW01000006">
    <property type="protein sequence ID" value="KAF8444539.1"/>
    <property type="molecule type" value="Genomic_DNA"/>
</dbReference>